<feature type="region of interest" description="Disordered" evidence="1">
    <location>
        <begin position="20"/>
        <end position="54"/>
    </location>
</feature>
<sequence>MSPLVNVKVLKNIRNVRMNDSTRKKSCKAYTTDRMTGEKEESSRDRELRQRSIPNRSNCITKRQQYLGLEYAILI</sequence>
<accession>A0A1X7V7H2</accession>
<name>A0A1X7V7H2_AMPQE</name>
<reference evidence="2" key="1">
    <citation type="submission" date="2017-05" db="UniProtKB">
        <authorList>
            <consortium name="EnsemblMetazoa"/>
        </authorList>
    </citation>
    <scope>IDENTIFICATION</scope>
</reference>
<feature type="compositionally biased region" description="Basic and acidic residues" evidence="1">
    <location>
        <begin position="35"/>
        <end position="50"/>
    </location>
</feature>
<protein>
    <submittedName>
        <fullName evidence="2">Uncharacterized protein</fullName>
    </submittedName>
</protein>
<organism evidence="2">
    <name type="scientific">Amphimedon queenslandica</name>
    <name type="common">Sponge</name>
    <dbReference type="NCBI Taxonomy" id="400682"/>
    <lineage>
        <taxon>Eukaryota</taxon>
        <taxon>Metazoa</taxon>
        <taxon>Porifera</taxon>
        <taxon>Demospongiae</taxon>
        <taxon>Heteroscleromorpha</taxon>
        <taxon>Haplosclerida</taxon>
        <taxon>Niphatidae</taxon>
        <taxon>Amphimedon</taxon>
    </lineage>
</organism>
<evidence type="ECO:0000313" key="2">
    <source>
        <dbReference type="EnsemblMetazoa" id="Aqu2.1.36230_001"/>
    </source>
</evidence>
<dbReference type="EnsemblMetazoa" id="Aqu2.1.36230_001">
    <property type="protein sequence ID" value="Aqu2.1.36230_001"/>
    <property type="gene ID" value="Aqu2.1.36230"/>
</dbReference>
<dbReference type="AlphaFoldDB" id="A0A1X7V7H2"/>
<evidence type="ECO:0000256" key="1">
    <source>
        <dbReference type="SAM" id="MobiDB-lite"/>
    </source>
</evidence>
<dbReference type="InParanoid" id="A0A1X7V7H2"/>
<proteinExistence type="predicted"/>